<evidence type="ECO:0000313" key="3">
    <source>
        <dbReference type="EMBL" id="XAY08161.1"/>
    </source>
</evidence>
<dbReference type="RefSeq" id="WP_354699344.1">
    <property type="nucleotide sequence ID" value="NZ_CP114014.1"/>
</dbReference>
<dbReference type="Pfam" id="PF06662">
    <property type="entry name" value="C5-epim_C"/>
    <property type="match status" value="1"/>
</dbReference>
<accession>A0AAU7B2T0</accession>
<reference evidence="3" key="1">
    <citation type="submission" date="2022-12" db="EMBL/GenBank/DDBJ databases">
        <title>Paraconexibacter alkalitolerans sp. nov. and Baekduia alba sp. nov., isolated from soil and emended description of the genera Paraconexibacter (Chun et al., 2020) and Baekduia (An et al., 2020).</title>
        <authorList>
            <person name="Vieira S."/>
            <person name="Huber K.J."/>
            <person name="Geppert A."/>
            <person name="Wolf J."/>
            <person name="Neumann-Schaal M."/>
            <person name="Muesken M."/>
            <person name="Overmann J."/>
        </authorList>
    </citation>
    <scope>NUCLEOTIDE SEQUENCE</scope>
    <source>
        <strain evidence="3">AEG42_29</strain>
    </source>
</reference>
<dbReference type="AlphaFoldDB" id="A0AAU7B2T0"/>
<sequence>MSPHARHPRAAFPTAVLWAVLLGLLLHAAVPAPARASLTTTPPVAVAAVTTSATAATGVPGLLATAIEQVHRDARRARTLRLAEAARLAGSSSPEAVIRRRWLLRRTSRATYDAQRGVLVRARRAAARLPGLRGREQRAAVAVADALTARGLLTADRLHAVLLTIDRNTDWWSRRGAPPYGRAIARGKDPVTLKYVPGHGLVLHQLASWGRVNWLAGDCLRHRARCPRRQLRAAVDTLMRVAVRRRGVVRAESYFAFGGAPAPWISGMTQGTMIQALTRSSTVLRSAADRRRARAALTAFTRPAPEGVAVAAPGGTHYLMYSTRPGLRILNGHLQALTGLRDLARIGGSRQAGERYRAGERAAWVQLRRADTGAWSRYADGGPEATLGYHRLVTGFLANLCDRDAGRRYCRAAARFRRYVTEPTRVSLRPVGRPRSRRPARLGVWLSKVSAVSVSVRDARGRVVMAFAGQLERGSHTLRWKAPHHGRYRVRVTAVGPGGPPSGRASARVDVRRPSARRAR</sequence>
<protein>
    <recommendedName>
        <fullName evidence="2">D-glucuronyl C5-epimerase C-terminal domain-containing protein</fullName>
    </recommendedName>
</protein>
<feature type="region of interest" description="Disordered" evidence="1">
    <location>
        <begin position="494"/>
        <end position="520"/>
    </location>
</feature>
<organism evidence="3">
    <name type="scientific">Paraconexibacter sp. AEG42_29</name>
    <dbReference type="NCBI Taxonomy" id="2997339"/>
    <lineage>
        <taxon>Bacteria</taxon>
        <taxon>Bacillati</taxon>
        <taxon>Actinomycetota</taxon>
        <taxon>Thermoleophilia</taxon>
        <taxon>Solirubrobacterales</taxon>
        <taxon>Paraconexibacteraceae</taxon>
        <taxon>Paraconexibacter</taxon>
    </lineage>
</organism>
<evidence type="ECO:0000259" key="2">
    <source>
        <dbReference type="Pfam" id="PF06662"/>
    </source>
</evidence>
<name>A0AAU7B2T0_9ACTN</name>
<dbReference type="KEGG" id="parq:DSM112329_05058"/>
<dbReference type="InterPro" id="IPR010598">
    <property type="entry name" value="C5-epim_C"/>
</dbReference>
<gene>
    <name evidence="3" type="ORF">DSM112329_05058</name>
</gene>
<feature type="domain" description="D-glucuronyl C5-epimerase C-terminal" evidence="2">
    <location>
        <begin position="254"/>
        <end position="410"/>
    </location>
</feature>
<evidence type="ECO:0000256" key="1">
    <source>
        <dbReference type="SAM" id="MobiDB-lite"/>
    </source>
</evidence>
<proteinExistence type="predicted"/>
<dbReference type="EMBL" id="CP114014">
    <property type="protein sequence ID" value="XAY08161.1"/>
    <property type="molecule type" value="Genomic_DNA"/>
</dbReference>